<organism evidence="1 2">
    <name type="scientific">Caenorhabditis tropicalis</name>
    <dbReference type="NCBI Taxonomy" id="1561998"/>
    <lineage>
        <taxon>Eukaryota</taxon>
        <taxon>Metazoa</taxon>
        <taxon>Ecdysozoa</taxon>
        <taxon>Nematoda</taxon>
        <taxon>Chromadorea</taxon>
        <taxon>Rhabditida</taxon>
        <taxon>Rhabditina</taxon>
        <taxon>Rhabditomorpha</taxon>
        <taxon>Rhabditoidea</taxon>
        <taxon>Rhabditidae</taxon>
        <taxon>Peloderinae</taxon>
        <taxon>Caenorhabditis</taxon>
    </lineage>
</organism>
<proteinExistence type="predicted"/>
<accession>A0A1I7TD30</accession>
<evidence type="ECO:0000313" key="1">
    <source>
        <dbReference type="Proteomes" id="UP000095282"/>
    </source>
</evidence>
<dbReference type="AlphaFoldDB" id="A0A1I7TD30"/>
<dbReference type="Proteomes" id="UP000095282">
    <property type="component" value="Unplaced"/>
</dbReference>
<reference evidence="2" key="1">
    <citation type="submission" date="2016-11" db="UniProtKB">
        <authorList>
            <consortium name="WormBaseParasite"/>
        </authorList>
    </citation>
    <scope>IDENTIFICATION</scope>
</reference>
<evidence type="ECO:0000313" key="2">
    <source>
        <dbReference type="WBParaSite" id="Csp11.Scaffold583.g4728.t1"/>
    </source>
</evidence>
<dbReference type="WBParaSite" id="Csp11.Scaffold583.g4728.t1">
    <property type="protein sequence ID" value="Csp11.Scaffold583.g4728.t1"/>
    <property type="gene ID" value="Csp11.Scaffold583.g4728"/>
</dbReference>
<name>A0A1I7TD30_9PELO</name>
<sequence>MSKLVYQGSNLQNFINSIAKQWLKLVNPTLISLDHTNRFKLLRNQACGKPLAQPPQKDLSISTESH</sequence>
<keyword evidence="1" id="KW-1185">Reference proteome</keyword>
<protein>
    <submittedName>
        <fullName evidence="2">Transposase</fullName>
    </submittedName>
</protein>